<name>A0A7R9QI62_9ACAR</name>
<dbReference type="EMBL" id="CAJPVJ010002413">
    <property type="protein sequence ID" value="CAG2166250.1"/>
    <property type="molecule type" value="Genomic_DNA"/>
</dbReference>
<evidence type="ECO:0000313" key="2">
    <source>
        <dbReference type="EMBL" id="CAD7646538.1"/>
    </source>
</evidence>
<evidence type="ECO:0000313" key="3">
    <source>
        <dbReference type="Proteomes" id="UP000728032"/>
    </source>
</evidence>
<dbReference type="AlphaFoldDB" id="A0A7R9QI62"/>
<organism evidence="2">
    <name type="scientific">Oppiella nova</name>
    <dbReference type="NCBI Taxonomy" id="334625"/>
    <lineage>
        <taxon>Eukaryota</taxon>
        <taxon>Metazoa</taxon>
        <taxon>Ecdysozoa</taxon>
        <taxon>Arthropoda</taxon>
        <taxon>Chelicerata</taxon>
        <taxon>Arachnida</taxon>
        <taxon>Acari</taxon>
        <taxon>Acariformes</taxon>
        <taxon>Sarcoptiformes</taxon>
        <taxon>Oribatida</taxon>
        <taxon>Brachypylina</taxon>
        <taxon>Oppioidea</taxon>
        <taxon>Oppiidae</taxon>
        <taxon>Oppiella</taxon>
    </lineage>
</organism>
<feature type="transmembrane region" description="Helical" evidence="1">
    <location>
        <begin position="39"/>
        <end position="62"/>
    </location>
</feature>
<accession>A0A7R9QI62</accession>
<keyword evidence="1" id="KW-0812">Transmembrane</keyword>
<reference evidence="2" key="1">
    <citation type="submission" date="2020-11" db="EMBL/GenBank/DDBJ databases">
        <authorList>
            <person name="Tran Van P."/>
        </authorList>
    </citation>
    <scope>NUCLEOTIDE SEQUENCE</scope>
</reference>
<dbReference type="EMBL" id="OC917238">
    <property type="protein sequence ID" value="CAD7646538.1"/>
    <property type="molecule type" value="Genomic_DNA"/>
</dbReference>
<keyword evidence="1" id="KW-1133">Transmembrane helix</keyword>
<proteinExistence type="predicted"/>
<gene>
    <name evidence="2" type="ORF">ONB1V03_LOCUS5777</name>
</gene>
<keyword evidence="1" id="KW-0472">Membrane</keyword>
<keyword evidence="3" id="KW-1185">Reference proteome</keyword>
<dbReference type="Proteomes" id="UP000728032">
    <property type="component" value="Unassembled WGS sequence"/>
</dbReference>
<sequence>MLLAIKKVAKLIHPGMMYVFVASTRNIFAFSHYFVIQLFFSHLTTTFIVSYIFSLVIEYPFLSLERVLQNGLMSGTHSRKTKLYSVTSVDSTASDVPINGDDQMDATEKYNTLRPFAPLPQEFSFTYATKVDTICKPNNFVINYKL</sequence>
<protein>
    <submittedName>
        <fullName evidence="2">Uncharacterized protein</fullName>
    </submittedName>
</protein>
<evidence type="ECO:0000256" key="1">
    <source>
        <dbReference type="SAM" id="Phobius"/>
    </source>
</evidence>